<evidence type="ECO:0000256" key="16">
    <source>
        <dbReference type="RuleBase" id="RU362033"/>
    </source>
</evidence>
<dbReference type="SUPFAM" id="SSF81665">
    <property type="entry name" value="Calcium ATPase, transmembrane domain M"/>
    <property type="match status" value="1"/>
</dbReference>
<dbReference type="EC" id="7.6.2.1" evidence="16"/>
<dbReference type="Proteomes" id="UP000268321">
    <property type="component" value="Unassembled WGS sequence"/>
</dbReference>
<feature type="binding site" evidence="14">
    <location>
        <position position="495"/>
    </location>
    <ligand>
        <name>ATP</name>
        <dbReference type="ChEBI" id="CHEBI:30616"/>
    </ligand>
</feature>
<keyword evidence="9 16" id="KW-1133">Transmembrane helix</keyword>
<feature type="binding site" evidence="14">
    <location>
        <position position="493"/>
    </location>
    <ligand>
        <name>ATP</name>
        <dbReference type="ChEBI" id="CHEBI:30616"/>
    </ligand>
</feature>
<dbReference type="SUPFAM" id="SSF56784">
    <property type="entry name" value="HAD-like"/>
    <property type="match status" value="1"/>
</dbReference>
<dbReference type="GO" id="GO:0000287">
    <property type="term" value="F:magnesium ion binding"/>
    <property type="evidence" value="ECO:0007669"/>
    <property type="project" value="UniProtKB-UniRule"/>
</dbReference>
<feature type="binding site" evidence="15">
    <location>
        <position position="493"/>
    </location>
    <ligand>
        <name>Mg(2+)</name>
        <dbReference type="ChEBI" id="CHEBI:18420"/>
    </ligand>
</feature>
<evidence type="ECO:0000256" key="3">
    <source>
        <dbReference type="ARBA" id="ARBA00022692"/>
    </source>
</evidence>
<accession>A0A4P9ZAX3</accession>
<dbReference type="PROSITE" id="PS00154">
    <property type="entry name" value="ATPASE_E1_E2"/>
    <property type="match status" value="1"/>
</dbReference>
<feature type="transmembrane region" description="Helical" evidence="16">
    <location>
        <begin position="1198"/>
        <end position="1223"/>
    </location>
</feature>
<keyword evidence="21" id="KW-1185">Reference proteome</keyword>
<dbReference type="NCBIfam" id="TIGR01494">
    <property type="entry name" value="ATPase_P-type"/>
    <property type="match status" value="1"/>
</dbReference>
<dbReference type="OrthoDB" id="377733at2759"/>
<dbReference type="Gene3D" id="2.70.150.10">
    <property type="entry name" value="Calcium-transporting ATPase, cytoplasmic transduction domain A"/>
    <property type="match status" value="1"/>
</dbReference>
<evidence type="ECO:0000259" key="19">
    <source>
        <dbReference type="Pfam" id="PF16212"/>
    </source>
</evidence>
<feature type="transmembrane region" description="Helical" evidence="16">
    <location>
        <begin position="1304"/>
        <end position="1324"/>
    </location>
</feature>
<dbReference type="InterPro" id="IPR018303">
    <property type="entry name" value="ATPase_P-typ_P_site"/>
</dbReference>
<dbReference type="InterPro" id="IPR023298">
    <property type="entry name" value="ATPase_P-typ_TM_dom_sf"/>
</dbReference>
<keyword evidence="5 14" id="KW-0547">Nucleotide-binding</keyword>
<evidence type="ECO:0000256" key="10">
    <source>
        <dbReference type="ARBA" id="ARBA00023136"/>
    </source>
</evidence>
<feature type="binding site" evidence="14">
    <location>
        <position position="942"/>
    </location>
    <ligand>
        <name>ATP</name>
        <dbReference type="ChEBI" id="CHEBI:30616"/>
    </ligand>
</feature>
<feature type="binding site" evidence="15">
    <location>
        <position position="1058"/>
    </location>
    <ligand>
        <name>Mg(2+)</name>
        <dbReference type="ChEBI" id="CHEBI:18420"/>
    </ligand>
</feature>
<feature type="transmembrane region" description="Helical" evidence="16">
    <location>
        <begin position="1259"/>
        <end position="1282"/>
    </location>
</feature>
<evidence type="ECO:0000313" key="20">
    <source>
        <dbReference type="EMBL" id="RKP29778.1"/>
    </source>
</evidence>
<evidence type="ECO:0000256" key="4">
    <source>
        <dbReference type="ARBA" id="ARBA00022723"/>
    </source>
</evidence>
<feature type="binding site" evidence="14">
    <location>
        <position position="1061"/>
    </location>
    <ligand>
        <name>ATP</name>
        <dbReference type="ChEBI" id="CHEBI:30616"/>
    </ligand>
</feature>
<evidence type="ECO:0000256" key="7">
    <source>
        <dbReference type="ARBA" id="ARBA00022842"/>
    </source>
</evidence>
<dbReference type="InterPro" id="IPR006539">
    <property type="entry name" value="P-type_ATPase_IV"/>
</dbReference>
<evidence type="ECO:0000256" key="2">
    <source>
        <dbReference type="ARBA" id="ARBA00008109"/>
    </source>
</evidence>
<gene>
    <name evidence="20" type="ORF">METBISCDRAFT_17854</name>
</gene>
<feature type="transmembrane region" description="Helical" evidence="16">
    <location>
        <begin position="1148"/>
        <end position="1168"/>
    </location>
</feature>
<evidence type="ECO:0000256" key="9">
    <source>
        <dbReference type="ARBA" id="ARBA00022989"/>
    </source>
</evidence>
<dbReference type="SFLD" id="SFLDG00002">
    <property type="entry name" value="C1.7:_P-type_atpase_like"/>
    <property type="match status" value="1"/>
</dbReference>
<feature type="binding site" evidence="14">
    <location>
        <position position="943"/>
    </location>
    <ligand>
        <name>ATP</name>
        <dbReference type="ChEBI" id="CHEBI:30616"/>
    </ligand>
</feature>
<comment type="catalytic activity">
    <reaction evidence="12">
        <text>a 1,2-diacyl-sn-glycero-3-phosphoethanolamine(out) + ATP + H2O = a 1,2-diacyl-sn-glycero-3-phosphoethanolamine(in) + ADP + phosphate + H(+)</text>
        <dbReference type="Rhea" id="RHEA:66132"/>
        <dbReference type="ChEBI" id="CHEBI:15377"/>
        <dbReference type="ChEBI" id="CHEBI:15378"/>
        <dbReference type="ChEBI" id="CHEBI:30616"/>
        <dbReference type="ChEBI" id="CHEBI:43474"/>
        <dbReference type="ChEBI" id="CHEBI:64612"/>
        <dbReference type="ChEBI" id="CHEBI:456216"/>
    </reaction>
    <physiologicalReaction direction="left-to-right" evidence="12">
        <dbReference type="Rhea" id="RHEA:66133"/>
    </physiologicalReaction>
</comment>
<evidence type="ECO:0000256" key="17">
    <source>
        <dbReference type="SAM" id="MobiDB-lite"/>
    </source>
</evidence>
<keyword evidence="4 15" id="KW-0479">Metal-binding</keyword>
<comment type="similarity">
    <text evidence="2 16">Belongs to the cation transport ATPase (P-type) (TC 3.A.3) family. Type IV subfamily.</text>
</comment>
<feature type="domain" description="P-type ATPase C-terminal" evidence="19">
    <location>
        <begin position="1084"/>
        <end position="1334"/>
    </location>
</feature>
<dbReference type="InterPro" id="IPR008250">
    <property type="entry name" value="ATPase_P-typ_transduc_dom_A_sf"/>
</dbReference>
<feature type="binding site" evidence="14">
    <location>
        <position position="1037"/>
    </location>
    <ligand>
        <name>ATP</name>
        <dbReference type="ChEBI" id="CHEBI:30616"/>
    </ligand>
</feature>
<dbReference type="GO" id="GO:0006892">
    <property type="term" value="P:post-Golgi vesicle-mediated transport"/>
    <property type="evidence" value="ECO:0007669"/>
    <property type="project" value="TreeGrafter"/>
</dbReference>
<evidence type="ECO:0000256" key="13">
    <source>
        <dbReference type="PIRSR" id="PIRSR606539-1"/>
    </source>
</evidence>
<dbReference type="InterPro" id="IPR036412">
    <property type="entry name" value="HAD-like_sf"/>
</dbReference>
<feature type="binding site" evidence="14">
    <location>
        <position position="494"/>
    </location>
    <ligand>
        <name>ATP</name>
        <dbReference type="ChEBI" id="CHEBI:30616"/>
    </ligand>
</feature>
<dbReference type="GO" id="GO:0140346">
    <property type="term" value="F:phosphatidylserine flippase activity"/>
    <property type="evidence" value="ECO:0007669"/>
    <property type="project" value="UniProtKB-ARBA"/>
</dbReference>
<feature type="binding site" evidence="15">
    <location>
        <position position="1062"/>
    </location>
    <ligand>
        <name>Mg(2+)</name>
        <dbReference type="ChEBI" id="CHEBI:18420"/>
    </ligand>
</feature>
<dbReference type="GO" id="GO:0005524">
    <property type="term" value="F:ATP binding"/>
    <property type="evidence" value="ECO:0007669"/>
    <property type="project" value="UniProtKB-UniRule"/>
</dbReference>
<feature type="binding site" evidence="14">
    <location>
        <position position="1062"/>
    </location>
    <ligand>
        <name>ATP</name>
        <dbReference type="ChEBI" id="CHEBI:30616"/>
    </ligand>
</feature>
<feature type="binding site" evidence="14">
    <location>
        <position position="718"/>
    </location>
    <ligand>
        <name>ATP</name>
        <dbReference type="ChEBI" id="CHEBI:30616"/>
    </ligand>
</feature>
<dbReference type="SUPFAM" id="SSF81660">
    <property type="entry name" value="Metal cation-transporting ATPase, ATP-binding domain N"/>
    <property type="match status" value="1"/>
</dbReference>
<feature type="binding site" evidence="15">
    <location>
        <position position="495"/>
    </location>
    <ligand>
        <name>Mg(2+)</name>
        <dbReference type="ChEBI" id="CHEBI:18420"/>
    </ligand>
</feature>
<organism evidence="20 21">
    <name type="scientific">Metschnikowia bicuspidata</name>
    <dbReference type="NCBI Taxonomy" id="27322"/>
    <lineage>
        <taxon>Eukaryota</taxon>
        <taxon>Fungi</taxon>
        <taxon>Dikarya</taxon>
        <taxon>Ascomycota</taxon>
        <taxon>Saccharomycotina</taxon>
        <taxon>Pichiomycetes</taxon>
        <taxon>Metschnikowiaceae</taxon>
        <taxon>Metschnikowia</taxon>
    </lineage>
</organism>
<name>A0A4P9ZAX3_9ASCO</name>
<dbReference type="InterPro" id="IPR023299">
    <property type="entry name" value="ATPase_P-typ_cyto_dom_N"/>
</dbReference>
<feature type="binding site" evidence="14">
    <location>
        <position position="1031"/>
    </location>
    <ligand>
        <name>ATP</name>
        <dbReference type="ChEBI" id="CHEBI:30616"/>
    </ligand>
</feature>
<protein>
    <recommendedName>
        <fullName evidence="16">Phospholipid-transporting ATPase</fullName>
        <ecNumber evidence="16">7.6.2.1</ecNumber>
    </recommendedName>
</protein>
<dbReference type="GO" id="GO:0005802">
    <property type="term" value="C:trans-Golgi network"/>
    <property type="evidence" value="ECO:0007669"/>
    <property type="project" value="TreeGrafter"/>
</dbReference>
<dbReference type="InterPro" id="IPR032630">
    <property type="entry name" value="P_typ_ATPase_c"/>
</dbReference>
<keyword evidence="10 16" id="KW-0472">Membrane</keyword>
<dbReference type="GO" id="GO:0016887">
    <property type="term" value="F:ATP hydrolysis activity"/>
    <property type="evidence" value="ECO:0007669"/>
    <property type="project" value="InterPro"/>
</dbReference>
<dbReference type="InterPro" id="IPR023214">
    <property type="entry name" value="HAD_sf"/>
</dbReference>
<dbReference type="SFLD" id="SFLDF00027">
    <property type="entry name" value="p-type_atpase"/>
    <property type="match status" value="1"/>
</dbReference>
<feature type="binding site" evidence="14">
    <location>
        <position position="647"/>
    </location>
    <ligand>
        <name>ATP</name>
        <dbReference type="ChEBI" id="CHEBI:30616"/>
    </ligand>
</feature>
<evidence type="ECO:0000256" key="14">
    <source>
        <dbReference type="PIRSR" id="PIRSR606539-2"/>
    </source>
</evidence>
<evidence type="ECO:0000256" key="11">
    <source>
        <dbReference type="ARBA" id="ARBA00034036"/>
    </source>
</evidence>
<dbReference type="PANTHER" id="PTHR24092:SF174">
    <property type="entry name" value="PHOSPHOLIPID-TRANSPORTING ATPASE DNF3-RELATED"/>
    <property type="match status" value="1"/>
</dbReference>
<keyword evidence="7 15" id="KW-0460">Magnesium</keyword>
<dbReference type="Pfam" id="PF16209">
    <property type="entry name" value="PhoLip_ATPase_N"/>
    <property type="match status" value="1"/>
</dbReference>
<evidence type="ECO:0000256" key="5">
    <source>
        <dbReference type="ARBA" id="ARBA00022741"/>
    </source>
</evidence>
<feature type="binding site" evidence="14">
    <location>
        <position position="695"/>
    </location>
    <ligand>
        <name>ATP</name>
        <dbReference type="ChEBI" id="CHEBI:30616"/>
    </ligand>
</feature>
<dbReference type="GO" id="GO:0005886">
    <property type="term" value="C:plasma membrane"/>
    <property type="evidence" value="ECO:0007669"/>
    <property type="project" value="TreeGrafter"/>
</dbReference>
<sequence>MGSAGTEEIAETSANAPHRPSAWSHKLAAGQDASRTFSDAFVAFWTRLLRRGQLPPTKAGRRIPLCVDKAQADALGDKYYSRSNHSSHSYIDERSGLPYCSNTITSSKYTVYSFLPKQLRAQFSKLANCYFLVVAIMQMVPSWSTTGKFTTIVPLMVFILISMFREGFDDWKRHCHDKEENNKTTHVIRVDELAPVLLVDAANEPGPGLLGVKNNFLNRALMAQHGMAASVAKWKDVQVGDILKIDNDEWIPADMVLIAVDNGSSEAFVETMALDGETNLKLKSAHSEIARAATSASALRRVASLFTVENPNCDLYSFKGQFALDGQEHSLTNDNIVYRGSVLRNTASVLGLVVFTGEETKIRMNNVKNPRTKAPKLQKNINYIVAFMVVVVLLLSAFSFLGQRVYYSQTRQTAWYLYGADAGVAPTFMGFIIMYNTLIPLSLYVTMEMIKVMQLLFLQYDIDMYNVETNTPADAKTATILEELGQVSYIFSDKTGTLTENKMVFRKLSVGGCNWLHDVDLLADERKPGDKQPPGVTRANSTYSVVRQSLELGAVPSLKWTASAAPGKPQDAANSLALLKHIQSHPRTLFLKQVTMFLLSIALCHTCQPQQDSVTVSLSTYTLEEDGEGVYDDVDAEIMYQASSPDELALVQAARDLGFIVFARDNRQLQIKTFPDGFGAPSRVDTYEVLAVVEFTSSRKRMLTVLRFPDGRVAVFCKGADNVVLERLRNAELAQKKAREIALNSRDRKTMGAEAVLQARLSEDSSRRVSLGTLRTGGSIDVAQLSALEGSGARENQELLDIAARSKRSLQMTQNKRYSLDENMAEDERARVPSDRLMVNDEFLLEKTLEHLEEFSTEGLRTLLYAYKFLACDEYERWAVDYNAALVALENRAQKMDEVGARVERGLVLLGATGIEDKLQEGVSQAIEKLRRAGIKLWMLTGDKRETAVNIGYSCRLIKDYSTIYVLSLDEGRDAMVAQMRAADADLRAGRLAHSVVVIDGAALAAIEADAWLLTMFVELCLRVDSTVCCRASPAQKARMVNCIREVNPRDVTLAIGDGANDIAMIQSADIGVGITGKEGFQAARSADYAIAQFRFLVKLLLVNGRYNYVRTAKFVLCTFYKELLFFLTQCVYQRYTLFSGSSMYEHWSLSMFNTLFTSLCVICIGMFDKDLHPATLIAVPELYSRGRLYQAFNLKVFMSWVMLAATQSVCASFLAFFAWGISALRDNTTMPLGTALFWALVTVINAKTLMLEMSNVQWLTVAAFALSVAGFGVWNVLIMFIKRPHEQAIFYVGWSLSVFSRDYTWWATVLMLITVLIVFDLMVKGFKIVFFPNDTEIFQLYERDRVMRRAFEQNALSELLQSWFFSRDPSTTCAFLFGWVHRLFGGHPPPKLADAVQDENLGSAVYRKRAGTNMLPTELPPSGNGYVVTEADFEYPQMDGYEILPSGKMVRIKKAGIMDKLGQRIGRRDDDDDDDVDAILKQRMRDMDEGR</sequence>
<dbReference type="EMBL" id="ML004475">
    <property type="protein sequence ID" value="RKP29778.1"/>
    <property type="molecule type" value="Genomic_DNA"/>
</dbReference>
<keyword evidence="3 16" id="KW-0812">Transmembrane</keyword>
<dbReference type="InterPro" id="IPR032631">
    <property type="entry name" value="P-type_ATPase_N"/>
</dbReference>
<feature type="transmembrane region" description="Helical" evidence="16">
    <location>
        <begin position="422"/>
        <end position="445"/>
    </location>
</feature>
<feature type="transmembrane region" description="Helical" evidence="16">
    <location>
        <begin position="1229"/>
        <end position="1247"/>
    </location>
</feature>
<dbReference type="GO" id="GO:0032456">
    <property type="term" value="P:endocytic recycling"/>
    <property type="evidence" value="ECO:0007669"/>
    <property type="project" value="TreeGrafter"/>
</dbReference>
<dbReference type="PRINTS" id="PR00119">
    <property type="entry name" value="CATATPASE"/>
</dbReference>
<evidence type="ECO:0000256" key="15">
    <source>
        <dbReference type="PIRSR" id="PIRSR606539-3"/>
    </source>
</evidence>
<evidence type="ECO:0000256" key="8">
    <source>
        <dbReference type="ARBA" id="ARBA00022967"/>
    </source>
</evidence>
<proteinExistence type="inferred from homology"/>
<comment type="subcellular location">
    <subcellularLocation>
        <location evidence="1 16">Membrane</location>
        <topology evidence="1 16">Multi-pass membrane protein</topology>
    </subcellularLocation>
</comment>
<dbReference type="SUPFAM" id="SSF81653">
    <property type="entry name" value="Calcium ATPase, transduction domain A"/>
    <property type="match status" value="1"/>
</dbReference>
<evidence type="ECO:0000259" key="18">
    <source>
        <dbReference type="Pfam" id="PF16209"/>
    </source>
</evidence>
<keyword evidence="8 16" id="KW-1278">Translocase</keyword>
<evidence type="ECO:0000256" key="12">
    <source>
        <dbReference type="ARBA" id="ARBA00049128"/>
    </source>
</evidence>
<comment type="catalytic activity">
    <reaction evidence="11 16">
        <text>ATP + H2O + phospholipidSide 1 = ADP + phosphate + phospholipidSide 2.</text>
        <dbReference type="EC" id="7.6.2.1"/>
    </reaction>
</comment>
<feature type="active site" description="4-aspartylphosphate intermediate" evidence="13">
    <location>
        <position position="493"/>
    </location>
</feature>
<keyword evidence="6 14" id="KW-0067">ATP-binding</keyword>
<reference evidence="21" key="1">
    <citation type="journal article" date="2018" name="Nat. Microbiol.">
        <title>Leveraging single-cell genomics to expand the fungal tree of life.</title>
        <authorList>
            <person name="Ahrendt S.R."/>
            <person name="Quandt C.A."/>
            <person name="Ciobanu D."/>
            <person name="Clum A."/>
            <person name="Salamov A."/>
            <person name="Andreopoulos B."/>
            <person name="Cheng J.F."/>
            <person name="Woyke T."/>
            <person name="Pelin A."/>
            <person name="Henrissat B."/>
            <person name="Reynolds N.K."/>
            <person name="Benny G.L."/>
            <person name="Smith M.E."/>
            <person name="James T.Y."/>
            <person name="Grigoriev I.V."/>
        </authorList>
    </citation>
    <scope>NUCLEOTIDE SEQUENCE [LARGE SCALE GENOMIC DNA]</scope>
    <source>
        <strain evidence="21">Baker2002</strain>
    </source>
</reference>
<dbReference type="NCBIfam" id="TIGR01652">
    <property type="entry name" value="ATPase-Plipid"/>
    <property type="match status" value="2"/>
</dbReference>
<dbReference type="Gene3D" id="3.40.1110.10">
    <property type="entry name" value="Calcium-transporting ATPase, cytoplasmic domain N"/>
    <property type="match status" value="1"/>
</dbReference>
<feature type="binding site" evidence="14">
    <location>
        <position position="861"/>
    </location>
    <ligand>
        <name>ATP</name>
        <dbReference type="ChEBI" id="CHEBI:30616"/>
    </ligand>
</feature>
<dbReference type="Pfam" id="PF16212">
    <property type="entry name" value="PhoLip_ATPase_C"/>
    <property type="match status" value="1"/>
</dbReference>
<dbReference type="Gene3D" id="3.40.50.1000">
    <property type="entry name" value="HAD superfamily/HAD-like"/>
    <property type="match status" value="1"/>
</dbReference>
<feature type="domain" description="P-type ATPase N-terminal" evidence="18">
    <location>
        <begin position="96"/>
        <end position="152"/>
    </location>
</feature>
<dbReference type="PANTHER" id="PTHR24092">
    <property type="entry name" value="PROBABLE PHOSPHOLIPID-TRANSPORTING ATPASE"/>
    <property type="match status" value="1"/>
</dbReference>
<dbReference type="Pfam" id="PF13246">
    <property type="entry name" value="Cation_ATPase"/>
    <property type="match status" value="1"/>
</dbReference>
<dbReference type="FunFam" id="3.40.50.1000:FF:000172">
    <property type="entry name" value="Phospholipid-transporting ATPase"/>
    <property type="match status" value="1"/>
</dbReference>
<evidence type="ECO:0000256" key="6">
    <source>
        <dbReference type="ARBA" id="ARBA00022840"/>
    </source>
</evidence>
<evidence type="ECO:0000313" key="21">
    <source>
        <dbReference type="Proteomes" id="UP000268321"/>
    </source>
</evidence>
<dbReference type="SFLD" id="SFLDS00003">
    <property type="entry name" value="Haloacid_Dehalogenase"/>
    <property type="match status" value="1"/>
</dbReference>
<evidence type="ECO:0000256" key="1">
    <source>
        <dbReference type="ARBA" id="ARBA00004141"/>
    </source>
</evidence>
<dbReference type="FunFam" id="3.40.50.1000:FF:000001">
    <property type="entry name" value="Phospholipid-transporting ATPase IC"/>
    <property type="match status" value="1"/>
</dbReference>
<feature type="binding site" evidence="14">
    <location>
        <position position="941"/>
    </location>
    <ligand>
        <name>ATP</name>
        <dbReference type="ChEBI" id="CHEBI:30616"/>
    </ligand>
</feature>
<feature type="region of interest" description="Disordered" evidence="17">
    <location>
        <begin position="1"/>
        <end position="25"/>
    </location>
</feature>
<dbReference type="InterPro" id="IPR001757">
    <property type="entry name" value="P_typ_ATPase"/>
</dbReference>
<dbReference type="InterPro" id="IPR044492">
    <property type="entry name" value="P_typ_ATPase_HD_dom"/>
</dbReference>
<feature type="transmembrane region" description="Helical" evidence="16">
    <location>
        <begin position="381"/>
        <end position="402"/>
    </location>
</feature>
<comment type="cofactor">
    <cofactor evidence="15">
        <name>Mg(2+)</name>
        <dbReference type="ChEBI" id="CHEBI:18420"/>
    </cofactor>
</comment>